<dbReference type="Gene3D" id="3.40.50.300">
    <property type="entry name" value="P-loop containing nucleotide triphosphate hydrolases"/>
    <property type="match status" value="2"/>
</dbReference>
<dbReference type="GO" id="GO:0003676">
    <property type="term" value="F:nucleic acid binding"/>
    <property type="evidence" value="ECO:0007669"/>
    <property type="project" value="InterPro"/>
</dbReference>
<dbReference type="SMART" id="SM00487">
    <property type="entry name" value="DEXDc"/>
    <property type="match status" value="1"/>
</dbReference>
<protein>
    <submittedName>
        <fullName evidence="8">ATP-dependent helicase HrpB</fullName>
    </submittedName>
</protein>
<dbReference type="PIRSF" id="PIRSF005496">
    <property type="entry name" value="ATP_hel_hrpB"/>
    <property type="match status" value="1"/>
</dbReference>
<dbReference type="PROSITE" id="PS51194">
    <property type="entry name" value="HELICASE_CTER"/>
    <property type="match status" value="1"/>
</dbReference>
<dbReference type="GO" id="GO:0004386">
    <property type="term" value="F:helicase activity"/>
    <property type="evidence" value="ECO:0007669"/>
    <property type="project" value="UniProtKB-KW"/>
</dbReference>
<keyword evidence="4" id="KW-0067">ATP-binding</keyword>
<dbReference type="GO" id="GO:0016787">
    <property type="term" value="F:hydrolase activity"/>
    <property type="evidence" value="ECO:0007669"/>
    <property type="project" value="UniProtKB-KW"/>
</dbReference>
<keyword evidence="2" id="KW-0378">Hydrolase</keyword>
<feature type="domain" description="Helicase C-terminal" evidence="7">
    <location>
        <begin position="202"/>
        <end position="372"/>
    </location>
</feature>
<dbReference type="Gene3D" id="1.20.120.1080">
    <property type="match status" value="1"/>
</dbReference>
<evidence type="ECO:0000259" key="7">
    <source>
        <dbReference type="PROSITE" id="PS51194"/>
    </source>
</evidence>
<evidence type="ECO:0000256" key="2">
    <source>
        <dbReference type="ARBA" id="ARBA00022801"/>
    </source>
</evidence>
<dbReference type="SMART" id="SM00847">
    <property type="entry name" value="HA2"/>
    <property type="match status" value="1"/>
</dbReference>
<dbReference type="Pfam" id="PF00271">
    <property type="entry name" value="Helicase_C"/>
    <property type="match status" value="1"/>
</dbReference>
<evidence type="ECO:0000313" key="9">
    <source>
        <dbReference type="Proteomes" id="UP000199150"/>
    </source>
</evidence>
<feature type="region of interest" description="Disordered" evidence="5">
    <location>
        <begin position="799"/>
        <end position="820"/>
    </location>
</feature>
<dbReference type="PANTHER" id="PTHR43519">
    <property type="entry name" value="ATP-DEPENDENT RNA HELICASE HRPB"/>
    <property type="match status" value="1"/>
</dbReference>
<dbReference type="SMART" id="SM00490">
    <property type="entry name" value="HELICc"/>
    <property type="match status" value="1"/>
</dbReference>
<keyword evidence="9" id="KW-1185">Reference proteome</keyword>
<evidence type="ECO:0000256" key="3">
    <source>
        <dbReference type="ARBA" id="ARBA00022806"/>
    </source>
</evidence>
<dbReference type="PANTHER" id="PTHR43519:SF1">
    <property type="entry name" value="ATP-DEPENDENT RNA HELICASE HRPB"/>
    <property type="match status" value="1"/>
</dbReference>
<dbReference type="InterPro" id="IPR013689">
    <property type="entry name" value="RNA_helicase_ATP-dep_HrpB_C"/>
</dbReference>
<dbReference type="Pfam" id="PF08482">
    <property type="entry name" value="HrpB_C"/>
    <property type="match status" value="1"/>
</dbReference>
<dbReference type="SUPFAM" id="SSF52540">
    <property type="entry name" value="P-loop containing nucleoside triphosphate hydrolases"/>
    <property type="match status" value="1"/>
</dbReference>
<dbReference type="Proteomes" id="UP000199150">
    <property type="component" value="Unassembled WGS sequence"/>
</dbReference>
<dbReference type="InterPro" id="IPR010225">
    <property type="entry name" value="HrpB"/>
</dbReference>
<name>A0A1G4PD75_9CAUL</name>
<dbReference type="InterPro" id="IPR048333">
    <property type="entry name" value="HA2_WH"/>
</dbReference>
<dbReference type="InterPro" id="IPR027417">
    <property type="entry name" value="P-loop_NTPase"/>
</dbReference>
<evidence type="ECO:0000256" key="1">
    <source>
        <dbReference type="ARBA" id="ARBA00022741"/>
    </source>
</evidence>
<dbReference type="InterPro" id="IPR007502">
    <property type="entry name" value="Helicase-assoc_dom"/>
</dbReference>
<dbReference type="GO" id="GO:0005524">
    <property type="term" value="F:ATP binding"/>
    <property type="evidence" value="ECO:0007669"/>
    <property type="project" value="UniProtKB-KW"/>
</dbReference>
<feature type="compositionally biased region" description="Basic and acidic residues" evidence="5">
    <location>
        <begin position="799"/>
        <end position="813"/>
    </location>
</feature>
<dbReference type="InterPro" id="IPR049614">
    <property type="entry name" value="HrpB_DEXH"/>
</dbReference>
<dbReference type="EMBL" id="FMTS01000001">
    <property type="protein sequence ID" value="SCW30115.1"/>
    <property type="molecule type" value="Genomic_DNA"/>
</dbReference>
<dbReference type="InterPro" id="IPR011545">
    <property type="entry name" value="DEAD/DEAH_box_helicase_dom"/>
</dbReference>
<feature type="domain" description="Helicase ATP-binding" evidence="6">
    <location>
        <begin position="12"/>
        <end position="176"/>
    </location>
</feature>
<dbReference type="RefSeq" id="WP_090642728.1">
    <property type="nucleotide sequence ID" value="NZ_CBCRYE010000001.1"/>
</dbReference>
<dbReference type="NCBIfam" id="TIGR01970">
    <property type="entry name" value="DEAH_box_HrpB"/>
    <property type="match status" value="1"/>
</dbReference>
<reference evidence="9" key="1">
    <citation type="submission" date="2016-10" db="EMBL/GenBank/DDBJ databases">
        <authorList>
            <person name="Varghese N."/>
            <person name="Submissions S."/>
        </authorList>
    </citation>
    <scope>NUCLEOTIDE SEQUENCE [LARGE SCALE GENOMIC DNA]</scope>
    <source>
        <strain evidence="9">CGMCC 1.3431</strain>
    </source>
</reference>
<dbReference type="PROSITE" id="PS51192">
    <property type="entry name" value="HELICASE_ATP_BIND_1"/>
    <property type="match status" value="1"/>
</dbReference>
<keyword evidence="3 8" id="KW-0347">Helicase</keyword>
<dbReference type="Pfam" id="PF00270">
    <property type="entry name" value="DEAD"/>
    <property type="match status" value="1"/>
</dbReference>
<gene>
    <name evidence="8" type="ORF">SAMN02927928_0263</name>
</gene>
<evidence type="ECO:0000256" key="5">
    <source>
        <dbReference type="SAM" id="MobiDB-lite"/>
    </source>
</evidence>
<dbReference type="CDD" id="cd18791">
    <property type="entry name" value="SF2_C_RHA"/>
    <property type="match status" value="1"/>
</dbReference>
<evidence type="ECO:0000256" key="4">
    <source>
        <dbReference type="ARBA" id="ARBA00022840"/>
    </source>
</evidence>
<dbReference type="Pfam" id="PF04408">
    <property type="entry name" value="WHD_HA2"/>
    <property type="match status" value="1"/>
</dbReference>
<proteinExistence type="predicted"/>
<dbReference type="FunFam" id="3.40.50.300:FF:002125">
    <property type="entry name" value="ATP-dependent helicase HrpB"/>
    <property type="match status" value="1"/>
</dbReference>
<evidence type="ECO:0000259" key="6">
    <source>
        <dbReference type="PROSITE" id="PS51192"/>
    </source>
</evidence>
<accession>A0A1G4PD75</accession>
<dbReference type="InterPro" id="IPR001650">
    <property type="entry name" value="Helicase_C-like"/>
</dbReference>
<sequence>MLPVEEIYVPLKSWLTEKTTALIIAPPGAGKTTGIPLALLDSAWLDGQKIILLEPRRLAARAAAARMAETLGEAVGQTVGFRVRGESKVSGKTRIEVVTEGIFSRLILNDPSLEGIGCVIFDEFHERSLDADLGLAFARDAQLLLRDDLRLLVMSATLDGDRVLDLLPDAERFESQGRSFPIEIHYLGRNQSLLIEQDVARHVARLATKLKPEQAETMLVFLPGQGEIHRVGRFLDEIGLPPHIDLCKLYGAMDFRDQTYTLARNTPGRPKIVLATAIAETSLTLDRVSMVVDCGLSRLGRFDPARGVTRFVTERVSRASADQRRGRAGRTQAGDAYRLWDAEQDRSLIPFAKPEILETDLSQLALSLRLWGAKSTESLALLDHPPKAAMDEAVKLLQALGALDNNGDLTLHGKAVAQLPMAPRLAHMLIRAAESGSAEQGANLAVLLSENGLGGKSTDLDARLEALSHDKSPKIHQARSLAQTWARQAQALTKATGKAGGRILSHHLLAECFPERIAKARGKAGEFVMANGRGVYVDEHDRLAREPYLTVGDLGGGTGRDRVLLAAPLSEAEILKLFDDRLERTTALEKVNGRFRAFDQVRLGNLVLSSKPRESIPPEMLLQAESEEIREKGLKALNIPESAQSFRARVAFLRSQDETWPDLSDEALLSGLADWLGPYAAGKSMLSLNGGVISQALHAMLDYDQQRMLDKLAPEALKMPTGSNIRIDYEAEGGPRLEVRVQELYGTTTHPVVGPNRTPITLSLTSPAHRPIQITKDLPAFWDGSWAEVRSEMKGRYPRHVWPENPREADPTTRAKPRGT</sequence>
<dbReference type="OrthoDB" id="9805617at2"/>
<dbReference type="InterPro" id="IPR014001">
    <property type="entry name" value="Helicase_ATP-bd"/>
</dbReference>
<dbReference type="CDD" id="cd17990">
    <property type="entry name" value="DEXHc_HrpB"/>
    <property type="match status" value="1"/>
</dbReference>
<organism evidence="8 9">
    <name type="scientific">Asticcacaulis taihuensis</name>
    <dbReference type="NCBI Taxonomy" id="260084"/>
    <lineage>
        <taxon>Bacteria</taxon>
        <taxon>Pseudomonadati</taxon>
        <taxon>Pseudomonadota</taxon>
        <taxon>Alphaproteobacteria</taxon>
        <taxon>Caulobacterales</taxon>
        <taxon>Caulobacteraceae</taxon>
        <taxon>Asticcacaulis</taxon>
    </lineage>
</organism>
<dbReference type="AlphaFoldDB" id="A0A1G4PD75"/>
<evidence type="ECO:0000313" key="8">
    <source>
        <dbReference type="EMBL" id="SCW30115.1"/>
    </source>
</evidence>
<dbReference type="STRING" id="260084.SAMN02927928_0263"/>
<keyword evidence="1" id="KW-0547">Nucleotide-binding</keyword>